<dbReference type="PRINTS" id="PR00370">
    <property type="entry name" value="FMOXYGENASE"/>
</dbReference>
<protein>
    <recommendedName>
        <fullName evidence="7">Steroid monooxygenase</fullName>
    </recommendedName>
</protein>
<dbReference type="EMBL" id="JAKNSF020000021">
    <property type="protein sequence ID" value="KAK7731859.1"/>
    <property type="molecule type" value="Genomic_DNA"/>
</dbReference>
<dbReference type="PANTHER" id="PTHR42877:SF7">
    <property type="entry name" value="FLAVIN-BINDING MONOOXYGENASE-RELATED"/>
    <property type="match status" value="1"/>
</dbReference>
<dbReference type="Gene3D" id="3.50.50.60">
    <property type="entry name" value="FAD/NAD(P)-binding domain"/>
    <property type="match status" value="4"/>
</dbReference>
<keyword evidence="2" id="KW-0285">Flavoprotein</keyword>
<dbReference type="SUPFAM" id="SSF51905">
    <property type="entry name" value="FAD/NAD(P)-binding domain"/>
    <property type="match status" value="3"/>
</dbReference>
<keyword evidence="3" id="KW-0274">FAD</keyword>
<keyword evidence="4" id="KW-0560">Oxidoreductase</keyword>
<proteinExistence type="inferred from homology"/>
<gene>
    <name evidence="5" type="ORF">SLS63_005156</name>
</gene>
<organism evidence="5 6">
    <name type="scientific">Diaporthe eres</name>
    <name type="common">Phomopsis oblonga</name>
    <dbReference type="NCBI Taxonomy" id="83184"/>
    <lineage>
        <taxon>Eukaryota</taxon>
        <taxon>Fungi</taxon>
        <taxon>Dikarya</taxon>
        <taxon>Ascomycota</taxon>
        <taxon>Pezizomycotina</taxon>
        <taxon>Sordariomycetes</taxon>
        <taxon>Sordariomycetidae</taxon>
        <taxon>Diaporthales</taxon>
        <taxon>Diaporthaceae</taxon>
        <taxon>Diaporthe</taxon>
        <taxon>Diaporthe eres species complex</taxon>
    </lineage>
</organism>
<evidence type="ECO:0000256" key="3">
    <source>
        <dbReference type="ARBA" id="ARBA00022827"/>
    </source>
</evidence>
<sequence length="536" mass="60378">MAAAKPDYQVLEKPSRSGRKLRIICLGAGASALNLAHEVDTSPLDLELVCYEKNPSIGGTCEWTSFYSGAPEILQYFKDVAEKYDLNKYIRLSHRVVGAYWKEEDQMWHVKIQKGDDPDAIIEDKANIFVNASGVLKETFKGSMVHSANWDDSVQLEGKRVAVIGSGSSAVQIVPNIQPIVGDLKCFIRSASWVTGGFGQRFAGKGGTNFEYNETQRAILRTDPVKYLAYRKKIESELNSRFRFILNGSKEQQDAREFAEKDMRAKLASKPEIADLIVPKDFAVGCRRPTPGNGYLEALCKENVTVVSSSIEEITPKGIRSADGVEHEVDVIVCATGFDVSWRPHYPTIGRHGISLSDYWKDVPNTYLSITVANMPNYIIFNGPFGPYGHGSFLPITETVSRYVMQMLTKMSEEEISSFAPREEAVADFAEHRRKFLPRTAWTSPCRSWFKQGTVDGEPMMWPGSRIHFFRTVERPRWEDYELKYTTSNRFGYFGNGFAACENDGSDLTWYIGLLDGSDRQPALPDQDFEDFLLNK</sequence>
<reference evidence="5 6" key="1">
    <citation type="submission" date="2024-02" db="EMBL/GenBank/DDBJ databases">
        <title>De novo assembly and annotation of 12 fungi associated with fruit tree decline syndrome in Ontario, Canada.</title>
        <authorList>
            <person name="Sulman M."/>
            <person name="Ellouze W."/>
            <person name="Ilyukhin E."/>
        </authorList>
    </citation>
    <scope>NUCLEOTIDE SEQUENCE [LARGE SCALE GENOMIC DNA]</scope>
    <source>
        <strain evidence="5 6">M169</strain>
    </source>
</reference>
<evidence type="ECO:0000313" key="6">
    <source>
        <dbReference type="Proteomes" id="UP001430848"/>
    </source>
</evidence>
<comment type="similarity">
    <text evidence="1">Belongs to the FAD-binding monooxygenase family.</text>
</comment>
<keyword evidence="6" id="KW-1185">Reference proteome</keyword>
<evidence type="ECO:0008006" key="7">
    <source>
        <dbReference type="Google" id="ProtNLM"/>
    </source>
</evidence>
<dbReference type="InterPro" id="IPR036188">
    <property type="entry name" value="FAD/NAD-bd_sf"/>
</dbReference>
<evidence type="ECO:0000256" key="1">
    <source>
        <dbReference type="ARBA" id="ARBA00010139"/>
    </source>
</evidence>
<dbReference type="PANTHER" id="PTHR42877">
    <property type="entry name" value="L-ORNITHINE N(5)-MONOOXYGENASE-RELATED"/>
    <property type="match status" value="1"/>
</dbReference>
<dbReference type="InterPro" id="IPR020946">
    <property type="entry name" value="Flavin_mOase-like"/>
</dbReference>
<evidence type="ECO:0000313" key="5">
    <source>
        <dbReference type="EMBL" id="KAK7731859.1"/>
    </source>
</evidence>
<dbReference type="Pfam" id="PF00743">
    <property type="entry name" value="FMO-like"/>
    <property type="match status" value="1"/>
</dbReference>
<dbReference type="InterPro" id="IPR000960">
    <property type="entry name" value="Flavin_mOase"/>
</dbReference>
<evidence type="ECO:0000256" key="4">
    <source>
        <dbReference type="ARBA" id="ARBA00023002"/>
    </source>
</evidence>
<accession>A0ABR1PBW8</accession>
<dbReference type="InterPro" id="IPR051209">
    <property type="entry name" value="FAD-bind_Monooxygenase_sf"/>
</dbReference>
<dbReference type="Proteomes" id="UP001430848">
    <property type="component" value="Unassembled WGS sequence"/>
</dbReference>
<name>A0ABR1PBW8_DIAER</name>
<evidence type="ECO:0000256" key="2">
    <source>
        <dbReference type="ARBA" id="ARBA00022630"/>
    </source>
</evidence>
<comment type="caution">
    <text evidence="5">The sequence shown here is derived from an EMBL/GenBank/DDBJ whole genome shotgun (WGS) entry which is preliminary data.</text>
</comment>